<gene>
    <name evidence="2" type="ORF">SCAL_001187</name>
</gene>
<dbReference type="NCBIfam" id="TIGR03281">
    <property type="entry name" value="methan_mark_12"/>
    <property type="match status" value="1"/>
</dbReference>
<proteinExistence type="inferred from homology"/>
<comment type="caution">
    <text evidence="2">The sequence shown here is derived from an EMBL/GenBank/DDBJ whole genome shotgun (WGS) entry which is preliminary data.</text>
</comment>
<protein>
    <recommendedName>
        <fullName evidence="1">UPF0285 protein SCAL_001187</fullName>
    </recommendedName>
</protein>
<accession>A0A1F2PA36</accession>
<dbReference type="InterPro" id="IPR016735">
    <property type="entry name" value="Methan_mark_12"/>
</dbReference>
<dbReference type="HAMAP" id="MF_01087">
    <property type="entry name" value="UPF0285"/>
    <property type="match status" value="1"/>
</dbReference>
<organism evidence="2 3">
    <name type="scientific">Candidatus Syntropharchaeum caldarium</name>
    <dbReference type="NCBI Taxonomy" id="1838285"/>
    <lineage>
        <taxon>Archaea</taxon>
        <taxon>Methanobacteriati</taxon>
        <taxon>Methanobacteriota</taxon>
        <taxon>Stenosarchaea group</taxon>
        <taxon>Methanomicrobia</taxon>
        <taxon>Methanosarcinales</taxon>
        <taxon>ANME-2 cluster</taxon>
        <taxon>Candidatus Syntropharchaeum</taxon>
    </lineage>
</organism>
<dbReference type="EMBL" id="LYOS01000003">
    <property type="protein sequence ID" value="OFV67812.1"/>
    <property type="molecule type" value="Genomic_DNA"/>
</dbReference>
<dbReference type="InterPro" id="IPR043129">
    <property type="entry name" value="ATPase_NBD"/>
</dbReference>
<dbReference type="SUPFAM" id="SSF53067">
    <property type="entry name" value="Actin-like ATPase domain"/>
    <property type="match status" value="1"/>
</dbReference>
<dbReference type="STRING" id="1838285.SCAL_001187"/>
<evidence type="ECO:0000313" key="3">
    <source>
        <dbReference type="Proteomes" id="UP000186940"/>
    </source>
</evidence>
<reference evidence="2" key="1">
    <citation type="submission" date="2016-05" db="EMBL/GenBank/DDBJ databases">
        <title>Microbial consortia oxidize butane by reversing methanogenesis.</title>
        <authorList>
            <person name="Laso-Perez R."/>
            <person name="Richter M."/>
            <person name="Wegener G."/>
            <person name="Musat F."/>
        </authorList>
    </citation>
    <scope>NUCLEOTIDE SEQUENCE [LARGE SCALE GENOMIC DNA]</scope>
    <source>
        <strain evidence="2">BOX2</strain>
    </source>
</reference>
<sequence length="314" mass="33527">MFVGLDHGTRAIRFASESSVFELRRDRANRLGSQEIIDEIEKNLEISTDDITLMGVSYSMGDEITKIIPISESKTRGVQAGDGAGIQIGGGTKVFDAIRASSIPAVLIPGIHRGTVGDPRMNVFSHGASPEKVGVCYHIYLAGHKSFIVADVSSNTVTVGVADGKIVGAIDACLFAPGALQGPLDLEMIRKVERGEWSANEAFSKGGVIYKMNEIKGVTPKVVLALFVSMEIAAMAVLLKDHGFEFEDLNIFLTGAIGAETVFGEDVGRLLSCAPIMLDKWTAARGCRDIARAVFEGVHEIMGIGVDLSDSLIK</sequence>
<dbReference type="Proteomes" id="UP000186940">
    <property type="component" value="Unassembled WGS sequence"/>
</dbReference>
<keyword evidence="3" id="KW-1185">Reference proteome</keyword>
<name>A0A1F2PA36_9EURY</name>
<dbReference type="AlphaFoldDB" id="A0A1F2PA36"/>
<evidence type="ECO:0000313" key="2">
    <source>
        <dbReference type="EMBL" id="OFV67812.1"/>
    </source>
</evidence>
<comment type="similarity">
    <text evidence="1">Belongs to the UPF0285 family.</text>
</comment>
<evidence type="ECO:0000256" key="1">
    <source>
        <dbReference type="HAMAP-Rule" id="MF_01087"/>
    </source>
</evidence>